<dbReference type="PANTHER" id="PTHR30222:SF17">
    <property type="entry name" value="SPERMIDINE_PUTRESCINE-BINDING PERIPLASMIC PROTEIN"/>
    <property type="match status" value="1"/>
</dbReference>
<feature type="signal peptide" evidence="2">
    <location>
        <begin position="1"/>
        <end position="38"/>
    </location>
</feature>
<evidence type="ECO:0000256" key="2">
    <source>
        <dbReference type="SAM" id="SignalP"/>
    </source>
</evidence>
<feature type="chain" id="PRO_5046158479" evidence="2">
    <location>
        <begin position="39"/>
        <end position="392"/>
    </location>
</feature>
<dbReference type="InterPro" id="IPR006311">
    <property type="entry name" value="TAT_signal"/>
</dbReference>
<accession>A0ABU5EHZ3</accession>
<dbReference type="EMBL" id="JAXCLW010000010">
    <property type="protein sequence ID" value="MDY0885487.1"/>
    <property type="molecule type" value="Genomic_DNA"/>
</dbReference>
<comment type="caution">
    <text evidence="3">The sequence shown here is derived from an EMBL/GenBank/DDBJ whole genome shotgun (WGS) entry which is preliminary data.</text>
</comment>
<organism evidence="3 4">
    <name type="scientific">Dongia soli</name>
    <dbReference type="NCBI Taxonomy" id="600628"/>
    <lineage>
        <taxon>Bacteria</taxon>
        <taxon>Pseudomonadati</taxon>
        <taxon>Pseudomonadota</taxon>
        <taxon>Alphaproteobacteria</taxon>
        <taxon>Rhodospirillales</taxon>
        <taxon>Dongiaceae</taxon>
        <taxon>Dongia</taxon>
    </lineage>
</organism>
<gene>
    <name evidence="3" type="ORF">SMD27_21785</name>
</gene>
<reference evidence="3 4" key="1">
    <citation type="journal article" date="2016" name="Antonie Van Leeuwenhoek">
        <title>Dongia soli sp. nov., isolated from soil from Dokdo, Korea.</title>
        <authorList>
            <person name="Kim D.U."/>
            <person name="Lee H."/>
            <person name="Kim H."/>
            <person name="Kim S.G."/>
            <person name="Ka J.O."/>
        </authorList>
    </citation>
    <scope>NUCLEOTIDE SEQUENCE [LARGE SCALE GENOMIC DNA]</scope>
    <source>
        <strain evidence="3 4">D78</strain>
    </source>
</reference>
<dbReference type="RefSeq" id="WP_320510561.1">
    <property type="nucleotide sequence ID" value="NZ_JAXCLW010000010.1"/>
</dbReference>
<dbReference type="InterPro" id="IPR006059">
    <property type="entry name" value="SBP"/>
</dbReference>
<evidence type="ECO:0000256" key="1">
    <source>
        <dbReference type="ARBA" id="ARBA00022729"/>
    </source>
</evidence>
<dbReference type="Gene3D" id="3.40.190.10">
    <property type="entry name" value="Periplasmic binding protein-like II"/>
    <property type="match status" value="2"/>
</dbReference>
<dbReference type="Proteomes" id="UP001279642">
    <property type="component" value="Unassembled WGS sequence"/>
</dbReference>
<proteinExistence type="predicted"/>
<name>A0ABU5EHZ3_9PROT</name>
<evidence type="ECO:0000313" key="3">
    <source>
        <dbReference type="EMBL" id="MDY0885487.1"/>
    </source>
</evidence>
<dbReference type="PROSITE" id="PS51318">
    <property type="entry name" value="TAT"/>
    <property type="match status" value="1"/>
</dbReference>
<sequence>MTAGSIQFNRRSLLAGASARIGALSMGALALRPGAAFAAGQTVTLADIGVGDPGDWSDYTKATGNKVNVAAIGNGPSAVLNQLLAGGGQQTYDIINIVGGMQKPLVENKLILPIDVSKLKNWQSNTYISSYLKPGSKGFDFIGYDGKVYGVPTVLQGDAFAYLPEKTGGTLDSYAALFDPKFKGYVAIEDNYTSAGQKTALYMKSAGLADIKDPADMTPDEITKVVDFLIQKKKEGQFRVVWSSFEQAVNLLVNQEVYVMDCWEPMVFAAKAKGINAVYAQPKEGYLLWAMAAYLVAGDRSPEKIEASYQLLDYMLSPEYGAVITSMRGYMTNPGAPAYAAKSSKFDKATAQKVAEIDAGVKKKFESGGTWQARWPTNIETYEEQWQRFKAA</sequence>
<protein>
    <submittedName>
        <fullName evidence="3">Extracellular solute-binding protein</fullName>
    </submittedName>
</protein>
<keyword evidence="1 2" id="KW-0732">Signal</keyword>
<dbReference type="PANTHER" id="PTHR30222">
    <property type="entry name" value="SPERMIDINE/PUTRESCINE-BINDING PERIPLASMIC PROTEIN"/>
    <property type="match status" value="1"/>
</dbReference>
<dbReference type="SUPFAM" id="SSF53850">
    <property type="entry name" value="Periplasmic binding protein-like II"/>
    <property type="match status" value="1"/>
</dbReference>
<dbReference type="Pfam" id="PF13416">
    <property type="entry name" value="SBP_bac_8"/>
    <property type="match status" value="1"/>
</dbReference>
<evidence type="ECO:0000313" key="4">
    <source>
        <dbReference type="Proteomes" id="UP001279642"/>
    </source>
</evidence>
<keyword evidence="4" id="KW-1185">Reference proteome</keyword>